<evidence type="ECO:0000256" key="2">
    <source>
        <dbReference type="ARBA" id="ARBA00022692"/>
    </source>
</evidence>
<protein>
    <recommendedName>
        <fullName evidence="5">Ig-like domain-containing protein</fullName>
    </recommendedName>
</protein>
<dbReference type="GO" id="GO:0005886">
    <property type="term" value="C:plasma membrane"/>
    <property type="evidence" value="ECO:0007669"/>
    <property type="project" value="TreeGrafter"/>
</dbReference>
<dbReference type="InterPro" id="IPR036179">
    <property type="entry name" value="Ig-like_dom_sf"/>
</dbReference>
<dbReference type="PANTHER" id="PTHR11860">
    <property type="entry name" value="POLYMERIC-IMMUNOGLOBULIN RECEPTOR"/>
    <property type="match status" value="1"/>
</dbReference>
<accession>A0A974BRW9</accession>
<dbReference type="CDD" id="cd05716">
    <property type="entry name" value="IgV_pIgR_like"/>
    <property type="match status" value="1"/>
</dbReference>
<dbReference type="InterPro" id="IPR013783">
    <property type="entry name" value="Ig-like_fold"/>
</dbReference>
<evidence type="ECO:0000313" key="6">
    <source>
        <dbReference type="EMBL" id="OCT57089.1"/>
    </source>
</evidence>
<keyword evidence="4" id="KW-0732">Signal</keyword>
<reference evidence="6" key="1">
    <citation type="submission" date="2016-05" db="EMBL/GenBank/DDBJ databases">
        <title>WGS assembly of Xenopus laevis.</title>
        <authorList>
            <person name="Session A."/>
            <person name="Uno Y."/>
            <person name="Kwon T."/>
            <person name="Chapman J."/>
            <person name="Toyoda A."/>
            <person name="Takahashi S."/>
            <person name="Fukui A."/>
            <person name="Hikosaka A."/>
            <person name="Putnam N."/>
            <person name="Stites J."/>
            <person name="Van Heeringen S."/>
            <person name="Quigley I."/>
            <person name="Heinz S."/>
            <person name="Hellsten U."/>
            <person name="Lyons J."/>
            <person name="Suzuki A."/>
            <person name="Kondo M."/>
            <person name="Ogino H."/>
            <person name="Ochi H."/>
            <person name="Bogdanovic O."/>
            <person name="Lister R."/>
            <person name="Georgiou G."/>
            <person name="Paranjpe S."/>
            <person name="Van Kruijsbergen I."/>
            <person name="Mozaffari S."/>
            <person name="Shu S."/>
            <person name="Schmutz J."/>
            <person name="Jenkins J."/>
            <person name="Grimwood J."/>
            <person name="Carlson J."/>
            <person name="Mitros T."/>
            <person name="Simakov O."/>
            <person name="Heald R."/>
            <person name="Miller K."/>
            <person name="Haudenschild C."/>
            <person name="Kuroki Y."/>
            <person name="Tanaka T."/>
            <person name="Michiue T."/>
            <person name="Watanabe M."/>
            <person name="Kinoshita T."/>
            <person name="Ohta Y."/>
            <person name="Mawaribuchi S."/>
            <person name="Suzuki Y."/>
            <person name="Haramoto Y."/>
            <person name="Yamamoto T."/>
            <person name="Takagi C."/>
            <person name="Kitzman J."/>
            <person name="Shendure J."/>
            <person name="Nakayama T."/>
            <person name="Izutsu Y."/>
            <person name="Robert J."/>
            <person name="Dichmann D."/>
            <person name="Flajnik M."/>
            <person name="Houston D."/>
            <person name="Marcotte E."/>
            <person name="Wallingford J."/>
            <person name="Ito Y."/>
            <person name="Asashima M."/>
            <person name="Ueno N."/>
            <person name="Matsuda Y."/>
            <person name="Jan Veenstra G."/>
            <person name="Fujiyama A."/>
            <person name="Harland R."/>
            <person name="Taira M."/>
            <person name="Rokhsar D.S."/>
        </authorList>
    </citation>
    <scope>NUCLEOTIDE SEQUENCE</scope>
    <source>
        <strain evidence="6">J</strain>
        <tissue evidence="6">Blood</tissue>
    </source>
</reference>
<evidence type="ECO:0000256" key="1">
    <source>
        <dbReference type="ARBA" id="ARBA00004370"/>
    </source>
</evidence>
<proteinExistence type="predicted"/>
<comment type="subcellular location">
    <subcellularLocation>
        <location evidence="1">Membrane</location>
    </subcellularLocation>
</comment>
<feature type="chain" id="PRO_5037306666" description="Ig-like domain-containing protein" evidence="4">
    <location>
        <begin position="26"/>
        <end position="385"/>
    </location>
</feature>
<keyword evidence="2" id="KW-0812">Transmembrane</keyword>
<dbReference type="SUPFAM" id="SSF48726">
    <property type="entry name" value="Immunoglobulin"/>
    <property type="match status" value="1"/>
</dbReference>
<feature type="signal peptide" evidence="4">
    <location>
        <begin position="1"/>
        <end position="25"/>
    </location>
</feature>
<dbReference type="AlphaFoldDB" id="A0A974BRW9"/>
<organism evidence="6">
    <name type="scientific">Xenopus laevis</name>
    <name type="common">African clawed frog</name>
    <dbReference type="NCBI Taxonomy" id="8355"/>
    <lineage>
        <taxon>Eukaryota</taxon>
        <taxon>Metazoa</taxon>
        <taxon>Chordata</taxon>
        <taxon>Craniata</taxon>
        <taxon>Vertebrata</taxon>
        <taxon>Euteleostomi</taxon>
        <taxon>Amphibia</taxon>
        <taxon>Batrachia</taxon>
        <taxon>Anura</taxon>
        <taxon>Pipoidea</taxon>
        <taxon>Pipidae</taxon>
        <taxon>Xenopodinae</taxon>
        <taxon>Xenopus</taxon>
        <taxon>Xenopus</taxon>
    </lineage>
</organism>
<sequence length="385" mass="43971">MKVLVILTAKWALVTVLVTLGGVRCLTGPASPVTVQYGESLTVNCTYDPGFETHKKYWCRGGYWKNCNVVIKTSGTDGEITSGRFSIRDVQNQRTFSVTITAVTRDDEATYFCGVERIGMDDMYEIKVTVLPGVCRMEATWTDVLEFPETFKELRVGESINVSCKEQYEEKALVLKCKEEAGDVHFFPQDILTSCKEKCRRMEIFSPNITLIPDQEYYGPGEEVTVWCPEEHEPNFRVIQCVNEAKRNQWNVGHVFCSQTNFTLGVSHVMNQTEIQPLDLFVGPTFGLVIPISLKLLGLLSVLLWKGISPLSRKYWNSSKASELPVTSRHEETNVYHQVEMFYFHFLNHFCNNFVSSQIVPLTDAPQSLLTFRRLFTKIQFYLII</sequence>
<dbReference type="PROSITE" id="PS50835">
    <property type="entry name" value="IG_LIKE"/>
    <property type="match status" value="1"/>
</dbReference>
<evidence type="ECO:0000256" key="3">
    <source>
        <dbReference type="ARBA" id="ARBA00023136"/>
    </source>
</evidence>
<feature type="domain" description="Ig-like" evidence="5">
    <location>
        <begin position="38"/>
        <end position="129"/>
    </location>
</feature>
<dbReference type="InterPro" id="IPR007110">
    <property type="entry name" value="Ig-like_dom"/>
</dbReference>
<dbReference type="Proteomes" id="UP000694892">
    <property type="component" value="Unassembled WGS sequence"/>
</dbReference>
<dbReference type="InterPro" id="IPR003599">
    <property type="entry name" value="Ig_sub"/>
</dbReference>
<dbReference type="Pfam" id="PF07686">
    <property type="entry name" value="V-set"/>
    <property type="match status" value="1"/>
</dbReference>
<dbReference type="InterPro" id="IPR013106">
    <property type="entry name" value="Ig_V-set"/>
</dbReference>
<dbReference type="EMBL" id="KV467235">
    <property type="protein sequence ID" value="OCT57089.1"/>
    <property type="molecule type" value="Genomic_DNA"/>
</dbReference>
<dbReference type="SMART" id="SM00409">
    <property type="entry name" value="IG"/>
    <property type="match status" value="1"/>
</dbReference>
<dbReference type="GO" id="GO:0004888">
    <property type="term" value="F:transmembrane signaling receptor activity"/>
    <property type="evidence" value="ECO:0007669"/>
    <property type="project" value="TreeGrafter"/>
</dbReference>
<dbReference type="PANTHER" id="PTHR11860:SF87">
    <property type="entry name" value="CMRF35-LIKE MOLECULE 8"/>
    <property type="match status" value="1"/>
</dbReference>
<dbReference type="Gene3D" id="2.60.40.10">
    <property type="entry name" value="Immunoglobulins"/>
    <property type="match status" value="1"/>
</dbReference>
<evidence type="ECO:0000259" key="5">
    <source>
        <dbReference type="PROSITE" id="PS50835"/>
    </source>
</evidence>
<keyword evidence="3" id="KW-0472">Membrane</keyword>
<gene>
    <name evidence="6" type="ORF">XELAEV_18004026mg</name>
</gene>
<name>A0A974BRW9_XENLA</name>
<dbReference type="InterPro" id="IPR050671">
    <property type="entry name" value="CD300_family_receptors"/>
</dbReference>
<evidence type="ECO:0000256" key="4">
    <source>
        <dbReference type="SAM" id="SignalP"/>
    </source>
</evidence>